<proteinExistence type="predicted"/>
<dbReference type="InterPro" id="IPR003607">
    <property type="entry name" value="HD/PDEase_dom"/>
</dbReference>
<dbReference type="Pfam" id="PF01966">
    <property type="entry name" value="HD"/>
    <property type="match status" value="1"/>
</dbReference>
<reference evidence="2 3" key="1">
    <citation type="journal article" date="2019" name="Int. J. Syst. Evol. Microbiol.">
        <title>The Global Catalogue of Microorganisms (GCM) 10K type strain sequencing project: providing services to taxonomists for standard genome sequencing and annotation.</title>
        <authorList>
            <consortium name="The Broad Institute Genomics Platform"/>
            <consortium name="The Broad Institute Genome Sequencing Center for Infectious Disease"/>
            <person name="Wu L."/>
            <person name="Ma J."/>
        </authorList>
    </citation>
    <scope>NUCLEOTIDE SEQUENCE [LARGE SCALE GENOMIC DNA]</scope>
    <source>
        <strain evidence="2 3">JCM 16227</strain>
    </source>
</reference>
<dbReference type="PANTHER" id="PTHR35569">
    <property type="entry name" value="CYANAMIDE HYDRATASE DDI2-RELATED"/>
    <property type="match status" value="1"/>
</dbReference>
<dbReference type="CDD" id="cd00077">
    <property type="entry name" value="HDc"/>
    <property type="match status" value="1"/>
</dbReference>
<dbReference type="PANTHER" id="PTHR35569:SF1">
    <property type="entry name" value="CYANAMIDE HYDRATASE DDI2-RELATED"/>
    <property type="match status" value="1"/>
</dbReference>
<protein>
    <recommendedName>
        <fullName evidence="1">HD domain-containing protein</fullName>
    </recommendedName>
</protein>
<evidence type="ECO:0000259" key="1">
    <source>
        <dbReference type="Pfam" id="PF01966"/>
    </source>
</evidence>
<dbReference type="InterPro" id="IPR006674">
    <property type="entry name" value="HD_domain"/>
</dbReference>
<dbReference type="EMBL" id="BAAARB010000005">
    <property type="protein sequence ID" value="GAA2374993.1"/>
    <property type="molecule type" value="Genomic_DNA"/>
</dbReference>
<sequence length="197" mass="20997">MRAGEHLTPPPDSRFAREVAERAADELSGPVHQHSLRCCQWAIAFAEVDGLDVDAEQLWAATMLHDLALGAPDHPDYGCFAALGADHAARLVAAHRGQAQAEVVRAAIAGHFHPAVPAEPVARCLHSAVELDVVGYRLREVDGGLVTATESAHPCAGFGEVFTTAMRTEARLRPHSSAAVLWRAGARVPMALNPLAR</sequence>
<feature type="domain" description="HD" evidence="1">
    <location>
        <begin position="32"/>
        <end position="125"/>
    </location>
</feature>
<dbReference type="Proteomes" id="UP001501170">
    <property type="component" value="Unassembled WGS sequence"/>
</dbReference>
<gene>
    <name evidence="2" type="ORF">GCM10009855_12730</name>
</gene>
<dbReference type="Gene3D" id="1.10.3210.10">
    <property type="entry name" value="Hypothetical protein af1432"/>
    <property type="match status" value="1"/>
</dbReference>
<evidence type="ECO:0000313" key="3">
    <source>
        <dbReference type="Proteomes" id="UP001501170"/>
    </source>
</evidence>
<evidence type="ECO:0000313" key="2">
    <source>
        <dbReference type="EMBL" id="GAA2374993.1"/>
    </source>
</evidence>
<name>A0ABN3HBE3_9ACTN</name>
<keyword evidence="3" id="KW-1185">Reference proteome</keyword>
<dbReference type="SUPFAM" id="SSF109604">
    <property type="entry name" value="HD-domain/PDEase-like"/>
    <property type="match status" value="1"/>
</dbReference>
<comment type="caution">
    <text evidence="2">The sequence shown here is derived from an EMBL/GenBank/DDBJ whole genome shotgun (WGS) entry which is preliminary data.</text>
</comment>
<accession>A0ABN3HBE3</accession>
<organism evidence="2 3">
    <name type="scientific">Gordonia cholesterolivorans</name>
    <dbReference type="NCBI Taxonomy" id="559625"/>
    <lineage>
        <taxon>Bacteria</taxon>
        <taxon>Bacillati</taxon>
        <taxon>Actinomycetota</taxon>
        <taxon>Actinomycetes</taxon>
        <taxon>Mycobacteriales</taxon>
        <taxon>Gordoniaceae</taxon>
        <taxon>Gordonia</taxon>
    </lineage>
</organism>